<comment type="caution">
    <text evidence="1">The sequence shown here is derived from an EMBL/GenBank/DDBJ whole genome shotgun (WGS) entry which is preliminary data.</text>
</comment>
<accession>A0A9Q3PWY0</accession>
<dbReference type="Gene3D" id="3.30.420.10">
    <property type="entry name" value="Ribonuclease H-like superfamily/Ribonuclease H"/>
    <property type="match status" value="1"/>
</dbReference>
<dbReference type="Proteomes" id="UP000765509">
    <property type="component" value="Unassembled WGS sequence"/>
</dbReference>
<dbReference type="InterPro" id="IPR036397">
    <property type="entry name" value="RNaseH_sf"/>
</dbReference>
<dbReference type="OrthoDB" id="5592268at2759"/>
<reference evidence="1" key="1">
    <citation type="submission" date="2021-03" db="EMBL/GenBank/DDBJ databases">
        <title>Draft genome sequence of rust myrtle Austropuccinia psidii MF-1, a brazilian biotype.</title>
        <authorList>
            <person name="Quecine M.C."/>
            <person name="Pachon D.M.R."/>
            <person name="Bonatelli M.L."/>
            <person name="Correr F.H."/>
            <person name="Franceschini L.M."/>
            <person name="Leite T.F."/>
            <person name="Margarido G.R.A."/>
            <person name="Almeida C.A."/>
            <person name="Ferrarezi J.A."/>
            <person name="Labate C.A."/>
        </authorList>
    </citation>
    <scope>NUCLEOTIDE SEQUENCE</scope>
    <source>
        <strain evidence="1">MF-1</strain>
    </source>
</reference>
<gene>
    <name evidence="1" type="ORF">O181_116306</name>
</gene>
<proteinExistence type="predicted"/>
<dbReference type="SUPFAM" id="SSF53098">
    <property type="entry name" value="Ribonuclease H-like"/>
    <property type="match status" value="1"/>
</dbReference>
<evidence type="ECO:0000313" key="1">
    <source>
        <dbReference type="EMBL" id="MBW0576591.1"/>
    </source>
</evidence>
<name>A0A9Q3PWY0_9BASI</name>
<dbReference type="EMBL" id="AVOT02098745">
    <property type="protein sequence ID" value="MBW0576591.1"/>
    <property type="molecule type" value="Genomic_DNA"/>
</dbReference>
<evidence type="ECO:0000313" key="2">
    <source>
        <dbReference type="Proteomes" id="UP000765509"/>
    </source>
</evidence>
<keyword evidence="2" id="KW-1185">Reference proteome</keyword>
<dbReference type="AlphaFoldDB" id="A0A9Q3PWY0"/>
<protein>
    <submittedName>
        <fullName evidence="1">Uncharacterized protein</fullName>
    </submittedName>
</protein>
<dbReference type="GO" id="GO:0003676">
    <property type="term" value="F:nucleic acid binding"/>
    <property type="evidence" value="ECO:0007669"/>
    <property type="project" value="InterPro"/>
</dbReference>
<organism evidence="1 2">
    <name type="scientific">Austropuccinia psidii MF-1</name>
    <dbReference type="NCBI Taxonomy" id="1389203"/>
    <lineage>
        <taxon>Eukaryota</taxon>
        <taxon>Fungi</taxon>
        <taxon>Dikarya</taxon>
        <taxon>Basidiomycota</taxon>
        <taxon>Pucciniomycotina</taxon>
        <taxon>Pucciniomycetes</taxon>
        <taxon>Pucciniales</taxon>
        <taxon>Sphaerophragmiaceae</taxon>
        <taxon>Austropuccinia</taxon>
    </lineage>
</organism>
<dbReference type="InterPro" id="IPR012337">
    <property type="entry name" value="RNaseH-like_sf"/>
</dbReference>
<sequence length="122" mass="14062">MHGGHLEEKKTIEYFHTCDRFENKNRSTGKKFGLMIHNQELESLWEVIHMDLLTELPPSGDRSYNAYLVIVHRCRKTPIFIQCHKDDTAVDTALLLLNRVISHTGLFNNIISDSHCKLTSAL</sequence>